<evidence type="ECO:0000256" key="2">
    <source>
        <dbReference type="ARBA" id="ARBA00022679"/>
    </source>
</evidence>
<keyword evidence="2" id="KW-0808">Transferase</keyword>
<dbReference type="AlphaFoldDB" id="I3YYA7"/>
<dbReference type="RefSeq" id="WP_014783224.1">
    <property type="nucleotide sequence ID" value="NC_018013.1"/>
</dbReference>
<dbReference type="GO" id="GO:0031167">
    <property type="term" value="P:rRNA methylation"/>
    <property type="evidence" value="ECO:0007669"/>
    <property type="project" value="InterPro"/>
</dbReference>
<dbReference type="Proteomes" id="UP000006049">
    <property type="component" value="Chromosome"/>
</dbReference>
<proteinExistence type="predicted"/>
<evidence type="ECO:0000313" key="3">
    <source>
        <dbReference type="EMBL" id="AFL81975.1"/>
    </source>
</evidence>
<dbReference type="PROSITE" id="PS00092">
    <property type="entry name" value="N6_MTASE"/>
    <property type="match status" value="1"/>
</dbReference>
<protein>
    <submittedName>
        <fullName evidence="3">N6-adenine-specific methylase</fullName>
    </submittedName>
</protein>
<dbReference type="Pfam" id="PF03602">
    <property type="entry name" value="Cons_hypoth95"/>
    <property type="match status" value="1"/>
</dbReference>
<dbReference type="InterPro" id="IPR002052">
    <property type="entry name" value="DNA_methylase_N6_adenine_CS"/>
</dbReference>
<dbReference type="OrthoDB" id="9803017at2"/>
<dbReference type="PANTHER" id="PTHR43542:SF1">
    <property type="entry name" value="METHYLTRANSFERASE"/>
    <property type="match status" value="1"/>
</dbReference>
<name>I3YYA7_AEQSU</name>
<dbReference type="STRING" id="746697.Aeqsu_2519"/>
<dbReference type="InterPro" id="IPR029063">
    <property type="entry name" value="SAM-dependent_MTases_sf"/>
</dbReference>
<gene>
    <name evidence="3" type="ordered locus">Aeqsu_2519</name>
</gene>
<reference evidence="3 4" key="1">
    <citation type="submission" date="2012-06" db="EMBL/GenBank/DDBJ databases">
        <title>The complete genome of Aequorivita sublithincola DSM 14238.</title>
        <authorList>
            <consortium name="US DOE Joint Genome Institute (JGI-PGF)"/>
            <person name="Lucas S."/>
            <person name="Copeland A."/>
            <person name="Lapidus A."/>
            <person name="Goodwin L."/>
            <person name="Pitluck S."/>
            <person name="Peters L."/>
            <person name="Munk A.C.C."/>
            <person name="Kyrpides N."/>
            <person name="Mavromatis K."/>
            <person name="Pagani I."/>
            <person name="Ivanova N."/>
            <person name="Ovchinnikova G."/>
            <person name="Zeytun A."/>
            <person name="Detter J.C."/>
            <person name="Han C."/>
            <person name="Land M."/>
            <person name="Hauser L."/>
            <person name="Markowitz V."/>
            <person name="Cheng J.-F."/>
            <person name="Hugenholtz P."/>
            <person name="Woyke T."/>
            <person name="Wu D."/>
            <person name="Tindall B."/>
            <person name="Faehnrich R."/>
            <person name="Brambilla E."/>
            <person name="Klenk H.-P."/>
            <person name="Eisen J.A."/>
        </authorList>
    </citation>
    <scope>NUCLEOTIDE SEQUENCE [LARGE SCALE GENOMIC DNA]</scope>
    <source>
        <strain evidence="4">DSM 14238 / LMG 21431 / ACAM 643 / 9-3</strain>
    </source>
</reference>
<dbReference type="PANTHER" id="PTHR43542">
    <property type="entry name" value="METHYLTRANSFERASE"/>
    <property type="match status" value="1"/>
</dbReference>
<sequence length="180" mass="20576">MRIISGTYKGRRLTAPKNLPVRPTTDFAKEALFNILRVRYYFEELTVLDLFSGTGNISFEFASRGVQNITSVDQHHGCIQYINKVSEEFEFPIKTIKFDVSKYLEKCSGTFDVIFADPPYDFDVSQLEGIVKTVFEKNLLEAEEGLLIIEHSKQNNLSAVENFKEARKYGGNVFSFFSSK</sequence>
<dbReference type="PIRSF" id="PIRSF004553">
    <property type="entry name" value="CHP00095"/>
    <property type="match status" value="1"/>
</dbReference>
<dbReference type="eggNOG" id="COG0742">
    <property type="taxonomic scope" value="Bacteria"/>
</dbReference>
<dbReference type="PATRIC" id="fig|746697.3.peg.2572"/>
<dbReference type="EMBL" id="CP003280">
    <property type="protein sequence ID" value="AFL81975.1"/>
    <property type="molecule type" value="Genomic_DNA"/>
</dbReference>
<evidence type="ECO:0000256" key="1">
    <source>
        <dbReference type="ARBA" id="ARBA00022603"/>
    </source>
</evidence>
<dbReference type="KEGG" id="asl:Aeqsu_2519"/>
<dbReference type="HOGENOM" id="CLU_075826_0_2_10"/>
<accession>I3YYA7</accession>
<keyword evidence="1 3" id="KW-0489">Methyltransferase</keyword>
<dbReference type="CDD" id="cd02440">
    <property type="entry name" value="AdoMet_MTases"/>
    <property type="match status" value="1"/>
</dbReference>
<organism evidence="3 4">
    <name type="scientific">Aequorivita sublithincola (strain DSM 14238 / LMG 21431 / ACAM 643 / 9-3)</name>
    <dbReference type="NCBI Taxonomy" id="746697"/>
    <lineage>
        <taxon>Bacteria</taxon>
        <taxon>Pseudomonadati</taxon>
        <taxon>Bacteroidota</taxon>
        <taxon>Flavobacteriia</taxon>
        <taxon>Flavobacteriales</taxon>
        <taxon>Flavobacteriaceae</taxon>
        <taxon>Aequorivita</taxon>
    </lineage>
</organism>
<dbReference type="Gene3D" id="3.40.50.150">
    <property type="entry name" value="Vaccinia Virus protein VP39"/>
    <property type="match status" value="1"/>
</dbReference>
<dbReference type="SUPFAM" id="SSF53335">
    <property type="entry name" value="S-adenosyl-L-methionine-dependent methyltransferases"/>
    <property type="match status" value="1"/>
</dbReference>
<keyword evidence="4" id="KW-1185">Reference proteome</keyword>
<dbReference type="GO" id="GO:0003676">
    <property type="term" value="F:nucleic acid binding"/>
    <property type="evidence" value="ECO:0007669"/>
    <property type="project" value="InterPro"/>
</dbReference>
<dbReference type="GO" id="GO:0008168">
    <property type="term" value="F:methyltransferase activity"/>
    <property type="evidence" value="ECO:0007669"/>
    <property type="project" value="UniProtKB-KW"/>
</dbReference>
<evidence type="ECO:0000313" key="4">
    <source>
        <dbReference type="Proteomes" id="UP000006049"/>
    </source>
</evidence>
<dbReference type="InterPro" id="IPR004398">
    <property type="entry name" value="RNA_MeTrfase_RsmD"/>
</dbReference>